<protein>
    <recommendedName>
        <fullName evidence="9">Gustatory receptor</fullName>
    </recommendedName>
</protein>
<accession>A0A226DGR7</accession>
<evidence type="ECO:0000313" key="7">
    <source>
        <dbReference type="EMBL" id="OXA44423.1"/>
    </source>
</evidence>
<keyword evidence="5 6" id="KW-0472">Membrane</keyword>
<keyword evidence="3 6" id="KW-0812">Transmembrane</keyword>
<evidence type="ECO:0000256" key="2">
    <source>
        <dbReference type="ARBA" id="ARBA00022475"/>
    </source>
</evidence>
<evidence type="ECO:0008006" key="9">
    <source>
        <dbReference type="Google" id="ProtNLM"/>
    </source>
</evidence>
<gene>
    <name evidence="7" type="ORF">Fcan01_20661</name>
</gene>
<evidence type="ECO:0000256" key="5">
    <source>
        <dbReference type="ARBA" id="ARBA00023136"/>
    </source>
</evidence>
<feature type="transmembrane region" description="Helical" evidence="6">
    <location>
        <begin position="321"/>
        <end position="340"/>
    </location>
</feature>
<sequence>MASTTSFLYFPQALGYVPLSPENFPLNKTKNKKSDISNFRKIRNLCVQFLPPLLYSFLALSVVLTFIYRNRNSSTPDLVSLLKQRGTYYFVLSFKAACHLYCATYIKLDMLYERKKIAKFYANFFALLKDVRCQNNRYFSRFVAEFVIFICTITFWTLEMFYYMRTSIRATPQYAYLVGVPATLGYFHSTFTFLQAFFLIWYLEVLKLIQTRIQVQFELREIKKPCLNFPGINDLQNLREEKPYLDLYFKEEDTKSEMVAQAQDLQSLLLLYNKVRLQGKEFSKLFGCWITLDIGHSVLRIIFSAYFIASIISKRDPSFSQIVQNFLTVLVYSYLLYMVAKRGSQIDEESREVAKDLEYLLEMEKFHIPRDRNLQLERIQITTKFMNLDLRILTPILATITTNLLVLIQFHSSSARSCPNGTD</sequence>
<dbReference type="Pfam" id="PF08395">
    <property type="entry name" value="7tm_7"/>
    <property type="match status" value="1"/>
</dbReference>
<evidence type="ECO:0000256" key="1">
    <source>
        <dbReference type="ARBA" id="ARBA00004651"/>
    </source>
</evidence>
<feature type="transmembrane region" description="Helical" evidence="6">
    <location>
        <begin position="388"/>
        <end position="410"/>
    </location>
</feature>
<dbReference type="GO" id="GO:0005886">
    <property type="term" value="C:plasma membrane"/>
    <property type="evidence" value="ECO:0007669"/>
    <property type="project" value="UniProtKB-SubCell"/>
</dbReference>
<organism evidence="7 8">
    <name type="scientific">Folsomia candida</name>
    <name type="common">Springtail</name>
    <dbReference type="NCBI Taxonomy" id="158441"/>
    <lineage>
        <taxon>Eukaryota</taxon>
        <taxon>Metazoa</taxon>
        <taxon>Ecdysozoa</taxon>
        <taxon>Arthropoda</taxon>
        <taxon>Hexapoda</taxon>
        <taxon>Collembola</taxon>
        <taxon>Entomobryomorpha</taxon>
        <taxon>Isotomoidea</taxon>
        <taxon>Isotomidae</taxon>
        <taxon>Proisotominae</taxon>
        <taxon>Folsomia</taxon>
    </lineage>
</organism>
<proteinExistence type="predicted"/>
<dbReference type="InterPro" id="IPR013604">
    <property type="entry name" value="7TM_chemorcpt"/>
</dbReference>
<comment type="caution">
    <text evidence="7">The sequence shown here is derived from an EMBL/GenBank/DDBJ whole genome shotgun (WGS) entry which is preliminary data.</text>
</comment>
<evidence type="ECO:0000256" key="6">
    <source>
        <dbReference type="SAM" id="Phobius"/>
    </source>
</evidence>
<keyword evidence="4 6" id="KW-1133">Transmembrane helix</keyword>
<comment type="subcellular location">
    <subcellularLocation>
        <location evidence="1">Cell membrane</location>
        <topology evidence="1">Multi-pass membrane protein</topology>
    </subcellularLocation>
</comment>
<keyword evidence="8" id="KW-1185">Reference proteome</keyword>
<reference evidence="7 8" key="1">
    <citation type="submission" date="2015-12" db="EMBL/GenBank/DDBJ databases">
        <title>The genome of Folsomia candida.</title>
        <authorList>
            <person name="Faddeeva A."/>
            <person name="Derks M.F."/>
            <person name="Anvar Y."/>
            <person name="Smit S."/>
            <person name="Van Straalen N."/>
            <person name="Roelofs D."/>
        </authorList>
    </citation>
    <scope>NUCLEOTIDE SEQUENCE [LARGE SCALE GENOMIC DNA]</scope>
    <source>
        <strain evidence="7 8">VU population</strain>
        <tissue evidence="7">Whole body</tissue>
    </source>
</reference>
<evidence type="ECO:0000256" key="3">
    <source>
        <dbReference type="ARBA" id="ARBA00022692"/>
    </source>
</evidence>
<dbReference type="AlphaFoldDB" id="A0A226DGR7"/>
<keyword evidence="2" id="KW-1003">Cell membrane</keyword>
<feature type="transmembrane region" description="Helical" evidence="6">
    <location>
        <begin position="184"/>
        <end position="203"/>
    </location>
</feature>
<feature type="transmembrane region" description="Helical" evidence="6">
    <location>
        <begin position="88"/>
        <end position="106"/>
    </location>
</feature>
<dbReference type="GO" id="GO:0050909">
    <property type="term" value="P:sensory perception of taste"/>
    <property type="evidence" value="ECO:0007669"/>
    <property type="project" value="InterPro"/>
</dbReference>
<evidence type="ECO:0000256" key="4">
    <source>
        <dbReference type="ARBA" id="ARBA00022989"/>
    </source>
</evidence>
<evidence type="ECO:0000313" key="8">
    <source>
        <dbReference type="Proteomes" id="UP000198287"/>
    </source>
</evidence>
<name>A0A226DGR7_FOLCA</name>
<feature type="transmembrane region" description="Helical" evidence="6">
    <location>
        <begin position="286"/>
        <end position="309"/>
    </location>
</feature>
<feature type="transmembrane region" description="Helical" evidence="6">
    <location>
        <begin position="49"/>
        <end position="68"/>
    </location>
</feature>
<feature type="transmembrane region" description="Helical" evidence="6">
    <location>
        <begin position="142"/>
        <end position="164"/>
    </location>
</feature>
<dbReference type="Proteomes" id="UP000198287">
    <property type="component" value="Unassembled WGS sequence"/>
</dbReference>
<dbReference type="EMBL" id="LNIX01000019">
    <property type="protein sequence ID" value="OXA44423.1"/>
    <property type="molecule type" value="Genomic_DNA"/>
</dbReference>